<reference evidence="1 2" key="1">
    <citation type="submission" date="2019-09" db="EMBL/GenBank/DDBJ databases">
        <title>Ecophysiology of the spiral-shaped methanotroph Methylospira mobilis as revealed by the complete genome sequence.</title>
        <authorList>
            <person name="Oshkin I.Y."/>
            <person name="Dedysh S.N."/>
            <person name="Miroshnikov K."/>
            <person name="Danilova O.V."/>
            <person name="Hakobyan A."/>
            <person name="Liesack W."/>
        </authorList>
    </citation>
    <scope>NUCLEOTIDE SEQUENCE [LARGE SCALE GENOMIC DNA]</scope>
    <source>
        <strain evidence="1 2">Shm1</strain>
    </source>
</reference>
<organism evidence="1 2">
    <name type="scientific">Candidatus Methylospira mobilis</name>
    <dbReference type="NCBI Taxonomy" id="1808979"/>
    <lineage>
        <taxon>Bacteria</taxon>
        <taxon>Pseudomonadati</taxon>
        <taxon>Pseudomonadota</taxon>
        <taxon>Gammaproteobacteria</taxon>
        <taxon>Methylococcales</taxon>
        <taxon>Methylococcaceae</taxon>
        <taxon>Candidatus Methylospira</taxon>
    </lineage>
</organism>
<proteinExistence type="predicted"/>
<dbReference type="Proteomes" id="UP000325755">
    <property type="component" value="Chromosome"/>
</dbReference>
<dbReference type="KEGG" id="mmob:F6R98_14450"/>
<gene>
    <name evidence="1" type="ORF">F6R98_14450</name>
</gene>
<keyword evidence="2" id="KW-1185">Reference proteome</keyword>
<evidence type="ECO:0000313" key="2">
    <source>
        <dbReference type="Proteomes" id="UP000325755"/>
    </source>
</evidence>
<protein>
    <submittedName>
        <fullName evidence="1">Uncharacterized protein</fullName>
    </submittedName>
</protein>
<accession>A0A5Q0BNK6</accession>
<sequence>MKVWTINVQVNAQYFISTQDNEIGTWEHPADAGALYKNNINIAAVSDDPGDAIVVGDGDNIVLPLDSEDIIQWVLSDVNPVYANRIKSYMIGFNSEINCASLPGFYLLPELMQEIAIASVQTGFNAKKEPAEQWLNAATADIVVPQQQRVNASANNTICHMHIAVVGIADTEVPAVLRVIKISPKIIVN</sequence>
<dbReference type="EMBL" id="CP044205">
    <property type="protein sequence ID" value="QFY43677.1"/>
    <property type="molecule type" value="Genomic_DNA"/>
</dbReference>
<dbReference type="InParanoid" id="A0A5Q0BNK6"/>
<dbReference type="OrthoDB" id="7059741at2"/>
<evidence type="ECO:0000313" key="1">
    <source>
        <dbReference type="EMBL" id="QFY43677.1"/>
    </source>
</evidence>
<dbReference type="RefSeq" id="WP_153249659.1">
    <property type="nucleotide sequence ID" value="NZ_CP044205.1"/>
</dbReference>
<dbReference type="AlphaFoldDB" id="A0A5Q0BNK6"/>
<name>A0A5Q0BNK6_9GAMM</name>